<proteinExistence type="predicted"/>
<dbReference type="Proteomes" id="UP000319514">
    <property type="component" value="Unassembled WGS sequence"/>
</dbReference>
<organism evidence="2 3">
    <name type="scientific">Oryzihumus leptocrescens</name>
    <dbReference type="NCBI Taxonomy" id="297536"/>
    <lineage>
        <taxon>Bacteria</taxon>
        <taxon>Bacillati</taxon>
        <taxon>Actinomycetota</taxon>
        <taxon>Actinomycetes</taxon>
        <taxon>Micrococcales</taxon>
        <taxon>Intrasporangiaceae</taxon>
        <taxon>Oryzihumus</taxon>
    </lineage>
</organism>
<dbReference type="EMBL" id="VFOQ01000001">
    <property type="protein sequence ID" value="TQL61423.1"/>
    <property type="molecule type" value="Genomic_DNA"/>
</dbReference>
<evidence type="ECO:0000313" key="3">
    <source>
        <dbReference type="Proteomes" id="UP000319514"/>
    </source>
</evidence>
<evidence type="ECO:0000256" key="1">
    <source>
        <dbReference type="SAM" id="Phobius"/>
    </source>
</evidence>
<keyword evidence="3" id="KW-1185">Reference proteome</keyword>
<name>A0A542ZM55_9MICO</name>
<keyword evidence="1" id="KW-0812">Transmembrane</keyword>
<accession>A0A542ZM55</accession>
<gene>
    <name evidence="2" type="ORF">FB474_2833</name>
</gene>
<comment type="caution">
    <text evidence="2">The sequence shown here is derived from an EMBL/GenBank/DDBJ whole genome shotgun (WGS) entry which is preliminary data.</text>
</comment>
<keyword evidence="1" id="KW-1133">Transmembrane helix</keyword>
<dbReference type="AlphaFoldDB" id="A0A542ZM55"/>
<sequence>MVASGARGAAGEDRPSVETQLGLIVDVIDAASRLERDTESTLASCAAVAEPRGAAGRRAGDLVVQYHRLQQRLLDLPLDHRRSGIADEVDERLRVRMATLCAALQLAFTANPSVLTESARLAIPGLGSETGRLLDLRARLVAQLLEAGESARPPSFPGLTALLKSSPLSPRRRRALIAAAVAAVLLPVVALLTVAAHGSPPHPASS</sequence>
<protein>
    <submittedName>
        <fullName evidence="2">Uncharacterized protein</fullName>
    </submittedName>
</protein>
<reference evidence="2 3" key="1">
    <citation type="submission" date="2019-06" db="EMBL/GenBank/DDBJ databases">
        <title>Sequencing the genomes of 1000 actinobacteria strains.</title>
        <authorList>
            <person name="Klenk H.-P."/>
        </authorList>
    </citation>
    <scope>NUCLEOTIDE SEQUENCE [LARGE SCALE GENOMIC DNA]</scope>
    <source>
        <strain evidence="2 3">DSM 18082</strain>
    </source>
</reference>
<keyword evidence="1" id="KW-0472">Membrane</keyword>
<feature type="transmembrane region" description="Helical" evidence="1">
    <location>
        <begin position="175"/>
        <end position="196"/>
    </location>
</feature>
<evidence type="ECO:0000313" key="2">
    <source>
        <dbReference type="EMBL" id="TQL61423.1"/>
    </source>
</evidence>